<name>X1J737_9ZZZZ</name>
<evidence type="ECO:0000313" key="1">
    <source>
        <dbReference type="EMBL" id="GAH89787.1"/>
    </source>
</evidence>
<dbReference type="AlphaFoldDB" id="X1J737"/>
<feature type="non-terminal residue" evidence="1">
    <location>
        <position position="1"/>
    </location>
</feature>
<protein>
    <submittedName>
        <fullName evidence="1">Uncharacterized protein</fullName>
    </submittedName>
</protein>
<accession>X1J737</accession>
<gene>
    <name evidence="1" type="ORF">S03H2_56998</name>
</gene>
<sequence length="30" mass="3301">NPIPDEILVIFRNVNMNTPGYPVEVVSSEG</sequence>
<proteinExistence type="predicted"/>
<comment type="caution">
    <text evidence="1">The sequence shown here is derived from an EMBL/GenBank/DDBJ whole genome shotgun (WGS) entry which is preliminary data.</text>
</comment>
<organism evidence="1">
    <name type="scientific">marine sediment metagenome</name>
    <dbReference type="NCBI Taxonomy" id="412755"/>
    <lineage>
        <taxon>unclassified sequences</taxon>
        <taxon>metagenomes</taxon>
        <taxon>ecological metagenomes</taxon>
    </lineage>
</organism>
<dbReference type="EMBL" id="BARU01036506">
    <property type="protein sequence ID" value="GAH89787.1"/>
    <property type="molecule type" value="Genomic_DNA"/>
</dbReference>
<reference evidence="1" key="1">
    <citation type="journal article" date="2014" name="Front. Microbiol.">
        <title>High frequency of phylogenetically diverse reductive dehalogenase-homologous genes in deep subseafloor sedimentary metagenomes.</title>
        <authorList>
            <person name="Kawai M."/>
            <person name="Futagami T."/>
            <person name="Toyoda A."/>
            <person name="Takaki Y."/>
            <person name="Nishi S."/>
            <person name="Hori S."/>
            <person name="Arai W."/>
            <person name="Tsubouchi T."/>
            <person name="Morono Y."/>
            <person name="Uchiyama I."/>
            <person name="Ito T."/>
            <person name="Fujiyama A."/>
            <person name="Inagaki F."/>
            <person name="Takami H."/>
        </authorList>
    </citation>
    <scope>NUCLEOTIDE SEQUENCE</scope>
    <source>
        <strain evidence="1">Expedition CK06-06</strain>
    </source>
</reference>